<dbReference type="SUPFAM" id="SSF54695">
    <property type="entry name" value="POZ domain"/>
    <property type="match status" value="1"/>
</dbReference>
<evidence type="ECO:0000313" key="2">
    <source>
        <dbReference type="EMBL" id="GMT29686.1"/>
    </source>
</evidence>
<keyword evidence="3" id="KW-1185">Reference proteome</keyword>
<feature type="domain" description="BTB" evidence="1">
    <location>
        <begin position="122"/>
        <end position="154"/>
    </location>
</feature>
<dbReference type="PANTHER" id="PTHR47022:SF1">
    <property type="entry name" value="BTB AND MATH DOMAIN-CONTAINING PROTEIN 36-RELATED"/>
    <property type="match status" value="1"/>
</dbReference>
<dbReference type="AlphaFoldDB" id="A0AAV5WBR7"/>
<dbReference type="InterPro" id="IPR002083">
    <property type="entry name" value="MATH/TRAF_dom"/>
</dbReference>
<dbReference type="Proteomes" id="UP001432322">
    <property type="component" value="Unassembled WGS sequence"/>
</dbReference>
<organism evidence="2 3">
    <name type="scientific">Pristionchus fissidentatus</name>
    <dbReference type="NCBI Taxonomy" id="1538716"/>
    <lineage>
        <taxon>Eukaryota</taxon>
        <taxon>Metazoa</taxon>
        <taxon>Ecdysozoa</taxon>
        <taxon>Nematoda</taxon>
        <taxon>Chromadorea</taxon>
        <taxon>Rhabditida</taxon>
        <taxon>Rhabditina</taxon>
        <taxon>Diplogasteromorpha</taxon>
        <taxon>Diplogasteroidea</taxon>
        <taxon>Neodiplogasteridae</taxon>
        <taxon>Pristionchus</taxon>
    </lineage>
</organism>
<dbReference type="InterPro" id="IPR000210">
    <property type="entry name" value="BTB/POZ_dom"/>
</dbReference>
<comment type="caution">
    <text evidence="2">The sequence shown here is derived from an EMBL/GenBank/DDBJ whole genome shotgun (WGS) entry which is preliminary data.</text>
</comment>
<accession>A0AAV5WBR7</accession>
<protein>
    <recommendedName>
        <fullName evidence="1">BTB domain-containing protein</fullName>
    </recommendedName>
</protein>
<evidence type="ECO:0000313" key="3">
    <source>
        <dbReference type="Proteomes" id="UP001432322"/>
    </source>
</evidence>
<gene>
    <name evidence="2" type="ORF">PFISCL1PPCAC_20983</name>
</gene>
<dbReference type="Pfam" id="PF00651">
    <property type="entry name" value="BTB"/>
    <property type="match status" value="1"/>
</dbReference>
<reference evidence="2" key="1">
    <citation type="submission" date="2023-10" db="EMBL/GenBank/DDBJ databases">
        <title>Genome assembly of Pristionchus species.</title>
        <authorList>
            <person name="Yoshida K."/>
            <person name="Sommer R.J."/>
        </authorList>
    </citation>
    <scope>NUCLEOTIDE SEQUENCE</scope>
    <source>
        <strain evidence="2">RS5133</strain>
    </source>
</reference>
<sequence length="154" mass="17000">PVYNAAGLTWKVVARKTSGIKVDLHCVNECSNWTCDMRVDAAAIHSSGKHCTCSRVVKFHNGHTGTDYTDHGPLLYFGISHLSGQTGFCKDGKAIVEFRLFITRVNVSDIKLPDFSTPDRLSNVTLVVQGKKLHLSKEYLAIHSPVFSAMFFGD</sequence>
<evidence type="ECO:0000259" key="1">
    <source>
        <dbReference type="PROSITE" id="PS50097"/>
    </source>
</evidence>
<dbReference type="PANTHER" id="PTHR47022">
    <property type="entry name" value="BTB AND MATH DOMAIN-CONTAINING PROTEIN 36-RELATED"/>
    <property type="match status" value="1"/>
</dbReference>
<proteinExistence type="predicted"/>
<name>A0AAV5WBR7_9BILA</name>
<dbReference type="PROSITE" id="PS50097">
    <property type="entry name" value="BTB"/>
    <property type="match status" value="1"/>
</dbReference>
<dbReference type="InterPro" id="IPR011333">
    <property type="entry name" value="SKP1/BTB/POZ_sf"/>
</dbReference>
<feature type="non-terminal residue" evidence="2">
    <location>
        <position position="154"/>
    </location>
</feature>
<dbReference type="Pfam" id="PF00917">
    <property type="entry name" value="MATH"/>
    <property type="match status" value="1"/>
</dbReference>
<dbReference type="EMBL" id="BTSY01000005">
    <property type="protein sequence ID" value="GMT29686.1"/>
    <property type="molecule type" value="Genomic_DNA"/>
</dbReference>
<feature type="non-terminal residue" evidence="2">
    <location>
        <position position="1"/>
    </location>
</feature>
<dbReference type="Gene3D" id="3.30.710.10">
    <property type="entry name" value="Potassium Channel Kv1.1, Chain A"/>
    <property type="match status" value="1"/>
</dbReference>